<dbReference type="InterPro" id="IPR032710">
    <property type="entry name" value="NTF2-like_dom_sf"/>
</dbReference>
<proteinExistence type="predicted"/>
<dbReference type="SUPFAM" id="SSF54427">
    <property type="entry name" value="NTF2-like"/>
    <property type="match status" value="1"/>
</dbReference>
<dbReference type="RefSeq" id="WP_054294279.1">
    <property type="nucleotide sequence ID" value="NZ_CP012752.1"/>
</dbReference>
<keyword evidence="3" id="KW-1185">Reference proteome</keyword>
<evidence type="ECO:0000313" key="3">
    <source>
        <dbReference type="Proteomes" id="UP000063699"/>
    </source>
</evidence>
<dbReference type="Proteomes" id="UP000063699">
    <property type="component" value="Chromosome"/>
</dbReference>
<feature type="domain" description="SnoaL-like" evidence="1">
    <location>
        <begin position="5"/>
        <end position="127"/>
    </location>
</feature>
<dbReference type="InterPro" id="IPR037401">
    <property type="entry name" value="SnoaL-like"/>
</dbReference>
<dbReference type="CDD" id="cd00531">
    <property type="entry name" value="NTF2_like"/>
    <property type="match status" value="1"/>
</dbReference>
<sequence length="144" mass="16123">MDWIEIVDVLYRFGRGQDLRDRELFASAFAEDATVDFQPAAAKWGGVSPPMTGRDTIVDTIFTVLSDVDTTHVVTNPRVEIDGDTARLTAIVEAQHLRSGDHSTFALLKNFYDVELVKEGSRWVARRIGIDNAWYQGEPTAFFG</sequence>
<name>A0A0N9I7Z0_9PSEU</name>
<dbReference type="KEGG" id="kphy:AOZ06_40935"/>
<accession>A0A0N9I7Z0</accession>
<dbReference type="STRING" id="860235.AOZ06_40935"/>
<evidence type="ECO:0000313" key="2">
    <source>
        <dbReference type="EMBL" id="ALG12384.1"/>
    </source>
</evidence>
<organism evidence="2 3">
    <name type="scientific">Kibdelosporangium phytohabitans</name>
    <dbReference type="NCBI Taxonomy" id="860235"/>
    <lineage>
        <taxon>Bacteria</taxon>
        <taxon>Bacillati</taxon>
        <taxon>Actinomycetota</taxon>
        <taxon>Actinomycetes</taxon>
        <taxon>Pseudonocardiales</taxon>
        <taxon>Pseudonocardiaceae</taxon>
        <taxon>Kibdelosporangium</taxon>
    </lineage>
</organism>
<gene>
    <name evidence="2" type="ORF">AOZ06_40935</name>
</gene>
<dbReference type="Pfam" id="PF13577">
    <property type="entry name" value="SnoaL_4"/>
    <property type="match status" value="1"/>
</dbReference>
<evidence type="ECO:0000259" key="1">
    <source>
        <dbReference type="Pfam" id="PF13577"/>
    </source>
</evidence>
<dbReference type="EMBL" id="CP012752">
    <property type="protein sequence ID" value="ALG12384.1"/>
    <property type="molecule type" value="Genomic_DNA"/>
</dbReference>
<dbReference type="Gene3D" id="3.10.450.50">
    <property type="match status" value="1"/>
</dbReference>
<protein>
    <recommendedName>
        <fullName evidence="1">SnoaL-like domain-containing protein</fullName>
    </recommendedName>
</protein>
<dbReference type="OrthoDB" id="1492465at2"/>
<reference evidence="2 3" key="1">
    <citation type="submission" date="2015-07" db="EMBL/GenBank/DDBJ databases">
        <title>Genome sequencing of Kibdelosporangium phytohabitans.</title>
        <authorList>
            <person name="Qin S."/>
            <person name="Xing K."/>
        </authorList>
    </citation>
    <scope>NUCLEOTIDE SEQUENCE [LARGE SCALE GENOMIC DNA]</scope>
    <source>
        <strain evidence="2 3">KLBMP1111</strain>
    </source>
</reference>
<dbReference type="AlphaFoldDB" id="A0A0N9I7Z0"/>